<dbReference type="RefSeq" id="WP_152642044.1">
    <property type="nucleotide sequence ID" value="NZ_JYIX01000024.1"/>
</dbReference>
<keyword evidence="3" id="KW-1185">Reference proteome</keyword>
<dbReference type="PATRIC" id="fig|582680.6.peg.534"/>
<gene>
    <name evidence="2" type="ORF">RS86_00519</name>
</gene>
<evidence type="ECO:0000313" key="3">
    <source>
        <dbReference type="Proteomes" id="UP000033740"/>
    </source>
</evidence>
<protein>
    <submittedName>
        <fullName evidence="2">Uncharacterized protein</fullName>
    </submittedName>
</protein>
<name>A0A0F0LUL2_9MICO</name>
<keyword evidence="1" id="KW-0812">Transmembrane</keyword>
<evidence type="ECO:0000256" key="1">
    <source>
        <dbReference type="SAM" id="Phobius"/>
    </source>
</evidence>
<feature type="transmembrane region" description="Helical" evidence="1">
    <location>
        <begin position="60"/>
        <end position="83"/>
    </location>
</feature>
<comment type="caution">
    <text evidence="2">The sequence shown here is derived from an EMBL/GenBank/DDBJ whole genome shotgun (WGS) entry which is preliminary data.</text>
</comment>
<dbReference type="Proteomes" id="UP000033740">
    <property type="component" value="Unassembled WGS sequence"/>
</dbReference>
<organism evidence="2 3">
    <name type="scientific">Microbacterium azadirachtae</name>
    <dbReference type="NCBI Taxonomy" id="582680"/>
    <lineage>
        <taxon>Bacteria</taxon>
        <taxon>Bacillati</taxon>
        <taxon>Actinomycetota</taxon>
        <taxon>Actinomycetes</taxon>
        <taxon>Micrococcales</taxon>
        <taxon>Microbacteriaceae</taxon>
        <taxon>Microbacterium</taxon>
    </lineage>
</organism>
<feature type="transmembrane region" description="Helical" evidence="1">
    <location>
        <begin position="16"/>
        <end position="40"/>
    </location>
</feature>
<sequence length="122" mass="12843">MSKQPMDETRTPTARWWWIAGVLTWLIPVAITVIGARPLAALGGELPVYGPTDAEISSFNLGNTLAGVGIAALAVWVAFVLVLGRGGRARSEAKAVLVIVGLVVAFVCILTAWMTGLPASMR</sequence>
<reference evidence="2 3" key="1">
    <citation type="submission" date="2015-02" db="EMBL/GenBank/DDBJ databases">
        <title>Draft genome sequences of ten Microbacterium spp. with emphasis on heavy metal contaminated environments.</title>
        <authorList>
            <person name="Corretto E."/>
        </authorList>
    </citation>
    <scope>NUCLEOTIDE SEQUENCE [LARGE SCALE GENOMIC DNA]</scope>
    <source>
        <strain evidence="2 3">ARN176</strain>
    </source>
</reference>
<keyword evidence="1" id="KW-1133">Transmembrane helix</keyword>
<accession>A0A0F0LUL2</accession>
<keyword evidence="1" id="KW-0472">Membrane</keyword>
<feature type="transmembrane region" description="Helical" evidence="1">
    <location>
        <begin position="95"/>
        <end position="114"/>
    </location>
</feature>
<proteinExistence type="predicted"/>
<evidence type="ECO:0000313" key="2">
    <source>
        <dbReference type="EMBL" id="KJL35136.1"/>
    </source>
</evidence>
<dbReference type="AlphaFoldDB" id="A0A0F0LUL2"/>
<dbReference type="EMBL" id="JYIX01000024">
    <property type="protein sequence ID" value="KJL35136.1"/>
    <property type="molecule type" value="Genomic_DNA"/>
</dbReference>